<dbReference type="CDD" id="cd00840">
    <property type="entry name" value="MPP_Mre11_N"/>
    <property type="match status" value="1"/>
</dbReference>
<dbReference type="PANTHER" id="PTHR30337">
    <property type="entry name" value="COMPONENT OF ATP-DEPENDENT DSDNA EXONUCLEASE"/>
    <property type="match status" value="1"/>
</dbReference>
<name>A0ABD5YQ99_9EURY</name>
<keyword evidence="3" id="KW-0540">Nuclease</keyword>
<dbReference type="Gene3D" id="3.60.21.10">
    <property type="match status" value="1"/>
</dbReference>
<feature type="domain" description="Calcineurin-like phosphoesterase" evidence="2">
    <location>
        <begin position="6"/>
        <end position="201"/>
    </location>
</feature>
<gene>
    <name evidence="3" type="ORF">ACFQL7_17695</name>
</gene>
<keyword evidence="1" id="KW-0378">Hydrolase</keyword>
<evidence type="ECO:0000313" key="3">
    <source>
        <dbReference type="EMBL" id="MFC7191451.1"/>
    </source>
</evidence>
<proteinExistence type="predicted"/>
<dbReference type="RefSeq" id="WP_264555633.1">
    <property type="nucleotide sequence ID" value="NZ_CP109979.1"/>
</dbReference>
<keyword evidence="3" id="KW-0269">Exonuclease</keyword>
<protein>
    <submittedName>
        <fullName evidence="3">Exonuclease SbcCD subunit D</fullName>
    </submittedName>
</protein>
<dbReference type="EMBL" id="JBHTAX010000001">
    <property type="protein sequence ID" value="MFC7191451.1"/>
    <property type="molecule type" value="Genomic_DNA"/>
</dbReference>
<dbReference type="InterPro" id="IPR029052">
    <property type="entry name" value="Metallo-depent_PP-like"/>
</dbReference>
<keyword evidence="4" id="KW-1185">Reference proteome</keyword>
<dbReference type="Pfam" id="PF00149">
    <property type="entry name" value="Metallophos"/>
    <property type="match status" value="1"/>
</dbReference>
<evidence type="ECO:0000256" key="1">
    <source>
        <dbReference type="ARBA" id="ARBA00022801"/>
    </source>
</evidence>
<dbReference type="GO" id="GO:0004527">
    <property type="term" value="F:exonuclease activity"/>
    <property type="evidence" value="ECO:0007669"/>
    <property type="project" value="UniProtKB-KW"/>
</dbReference>
<dbReference type="InterPro" id="IPR004843">
    <property type="entry name" value="Calcineurin-like_PHP"/>
</dbReference>
<accession>A0ABD5YQ99</accession>
<reference evidence="3 4" key="1">
    <citation type="journal article" date="2019" name="Int. J. Syst. Evol. Microbiol.">
        <title>The Global Catalogue of Microorganisms (GCM) 10K type strain sequencing project: providing services to taxonomists for standard genome sequencing and annotation.</title>
        <authorList>
            <consortium name="The Broad Institute Genomics Platform"/>
            <consortium name="The Broad Institute Genome Sequencing Center for Infectious Disease"/>
            <person name="Wu L."/>
            <person name="Ma J."/>
        </authorList>
    </citation>
    <scope>NUCLEOTIDE SEQUENCE [LARGE SCALE GENOMIC DNA]</scope>
    <source>
        <strain evidence="3 4">RDMS1</strain>
    </source>
</reference>
<comment type="caution">
    <text evidence="3">The sequence shown here is derived from an EMBL/GenBank/DDBJ whole genome shotgun (WGS) entry which is preliminary data.</text>
</comment>
<evidence type="ECO:0000259" key="2">
    <source>
        <dbReference type="Pfam" id="PF00149"/>
    </source>
</evidence>
<dbReference type="SUPFAM" id="SSF56300">
    <property type="entry name" value="Metallo-dependent phosphatases"/>
    <property type="match status" value="1"/>
</dbReference>
<dbReference type="InterPro" id="IPR050535">
    <property type="entry name" value="DNA_Repair-Maintenance_Comp"/>
</dbReference>
<dbReference type="GeneID" id="76201181"/>
<organism evidence="3 4">
    <name type="scientific">Halocatena marina</name>
    <dbReference type="NCBI Taxonomy" id="2934937"/>
    <lineage>
        <taxon>Archaea</taxon>
        <taxon>Methanobacteriati</taxon>
        <taxon>Methanobacteriota</taxon>
        <taxon>Stenosarchaea group</taxon>
        <taxon>Halobacteria</taxon>
        <taxon>Halobacteriales</taxon>
        <taxon>Natronomonadaceae</taxon>
        <taxon>Halocatena</taxon>
    </lineage>
</organism>
<dbReference type="InterPro" id="IPR041796">
    <property type="entry name" value="Mre11_N"/>
</dbReference>
<sequence length="433" mass="47856">MKDALKLLCTGDFHLGRHPSRIPDSLDGPKLSPTSVWLSIVQNAIDSDVDAVVIAGDVVDQENRYFEAYGAFEDGISRLHEEEIPVVVVAGNHDADVLPEMIDNLDFGTLQFLGRDGEWERWTLERDGEPLAHFDGWSFPSEHVYESPLDEYDLPMVDDVPHIGVLHADLDSRKSQYAPVQSRELRDTSADAWLLGHIHSPAIQIDSRPLALYSGSPQPLDPGEQQTHGPWTITISQAGKVRAEQVPLASVRYDHISVDVSGAGDAEEVASILSEEITERVRSELDTSALEVSLIRVRLTGRTDAHSALVDQHRSMERELKFNEDSVSIRVESIEVDTRPAIDLEALSEGDNAVAYLAGLLLEIENGDPHENYPDLIDGSLAAMRKAHSANAYTPLRRETELDEPDEADAIECLEQQARVLLDTLLSQKEGTA</sequence>
<dbReference type="AlphaFoldDB" id="A0ABD5YQ99"/>
<evidence type="ECO:0000313" key="4">
    <source>
        <dbReference type="Proteomes" id="UP001596417"/>
    </source>
</evidence>
<dbReference type="Proteomes" id="UP001596417">
    <property type="component" value="Unassembled WGS sequence"/>
</dbReference>